<dbReference type="AlphaFoldDB" id="U9U266"/>
<organism evidence="1">
    <name type="scientific">Rhizophagus irregularis (strain DAOM 181602 / DAOM 197198 / MUCL 43194)</name>
    <name type="common">Arbuscular mycorrhizal fungus</name>
    <name type="synonym">Glomus intraradices</name>
    <dbReference type="NCBI Taxonomy" id="747089"/>
    <lineage>
        <taxon>Eukaryota</taxon>
        <taxon>Fungi</taxon>
        <taxon>Fungi incertae sedis</taxon>
        <taxon>Mucoromycota</taxon>
        <taxon>Glomeromycotina</taxon>
        <taxon>Glomeromycetes</taxon>
        <taxon>Glomerales</taxon>
        <taxon>Glomeraceae</taxon>
        <taxon>Rhizophagus</taxon>
    </lineage>
</organism>
<proteinExistence type="predicted"/>
<name>U9U266_RHIID</name>
<sequence>MANKQYHKSIAPDTLKKAIKMIQHQKIRVVDQVTISANSKLDQNSKRSELNRPIIATLLKYF</sequence>
<dbReference type="HOGENOM" id="CLU_2905270_0_0_1"/>
<dbReference type="EMBL" id="KI283570">
    <property type="protein sequence ID" value="ESA13777.1"/>
    <property type="molecule type" value="Genomic_DNA"/>
</dbReference>
<gene>
    <name evidence="1" type="ORF">GLOINDRAFT_25671</name>
</gene>
<evidence type="ECO:0000313" key="1">
    <source>
        <dbReference type="EMBL" id="ESA13777.1"/>
    </source>
</evidence>
<reference evidence="1" key="1">
    <citation type="submission" date="2013-07" db="EMBL/GenBank/DDBJ databases">
        <title>The genome of an arbuscular mycorrhizal fungus provides insights into the evolution of the oldest plant symbiosis.</title>
        <authorList>
            <consortium name="DOE Joint Genome Institute"/>
            <person name="Tisserant E."/>
            <person name="Malbreil M."/>
            <person name="Kuo A."/>
            <person name="Kohler A."/>
            <person name="Symeonidi A."/>
            <person name="Balestrini R."/>
            <person name="Charron P."/>
            <person name="Duensing N."/>
            <person name="Frei-dit-Frey N."/>
            <person name="Gianinazzi-Pearson V."/>
            <person name="Gilbert B."/>
            <person name="Handa Y."/>
            <person name="Hijri M."/>
            <person name="Kaul R."/>
            <person name="Kawaguchi M."/>
            <person name="Krajinski F."/>
            <person name="Lammers P."/>
            <person name="Lapierre D."/>
            <person name="Masclaux F.G."/>
            <person name="Murat C."/>
            <person name="Morin E."/>
            <person name="Ndikumana S."/>
            <person name="Pagni M."/>
            <person name="Petitpierre D."/>
            <person name="Requena N."/>
            <person name="Rosikiewicz P."/>
            <person name="Riley R."/>
            <person name="Saito K."/>
            <person name="San Clemente H."/>
            <person name="Shapiro H."/>
            <person name="van Tuinen D."/>
            <person name="Becard G."/>
            <person name="Bonfante P."/>
            <person name="Paszkowski U."/>
            <person name="Shachar-Hill Y."/>
            <person name="Young J.P."/>
            <person name="Sanders I.R."/>
            <person name="Henrissat B."/>
            <person name="Rensing S.A."/>
            <person name="Grigoriev I.V."/>
            <person name="Corradi N."/>
            <person name="Roux C."/>
            <person name="Martin F."/>
        </authorList>
    </citation>
    <scope>NUCLEOTIDE SEQUENCE</scope>
    <source>
        <strain evidence="1">DAOM 197198</strain>
    </source>
</reference>
<accession>U9U266</accession>
<protein>
    <submittedName>
        <fullName evidence="1">Uncharacterized protein</fullName>
    </submittedName>
</protein>